<accession>A0A6J4U3J7</accession>
<protein>
    <submittedName>
        <fullName evidence="2">Uncharacterized protein</fullName>
    </submittedName>
</protein>
<reference evidence="2" key="1">
    <citation type="submission" date="2020-02" db="EMBL/GenBank/DDBJ databases">
        <authorList>
            <person name="Meier V. D."/>
        </authorList>
    </citation>
    <scope>NUCLEOTIDE SEQUENCE</scope>
    <source>
        <strain evidence="2">AVDCRST_MAG30</strain>
    </source>
</reference>
<feature type="region of interest" description="Disordered" evidence="1">
    <location>
        <begin position="1"/>
        <end position="93"/>
    </location>
</feature>
<dbReference type="AlphaFoldDB" id="A0A6J4U3J7"/>
<gene>
    <name evidence="2" type="ORF">AVDCRST_MAG30-4348</name>
</gene>
<feature type="compositionally biased region" description="Low complexity" evidence="1">
    <location>
        <begin position="44"/>
        <end position="57"/>
    </location>
</feature>
<name>A0A6J4U3J7_9ACTN</name>
<sequence length="93" mass="10236">RALAGARRRPDRRPGRVLRRAPRAHGPHAGQAPRRDPGRRRRGPPAVARGARAPVHPARARARHDLRGDRDARLAVPPAPRGPLGAHVRRARL</sequence>
<evidence type="ECO:0000256" key="1">
    <source>
        <dbReference type="SAM" id="MobiDB-lite"/>
    </source>
</evidence>
<feature type="non-terminal residue" evidence="2">
    <location>
        <position position="1"/>
    </location>
</feature>
<feature type="compositionally biased region" description="Basic and acidic residues" evidence="1">
    <location>
        <begin position="63"/>
        <end position="73"/>
    </location>
</feature>
<organism evidence="2">
    <name type="scientific">uncultured Solirubrobacteraceae bacterium</name>
    <dbReference type="NCBI Taxonomy" id="1162706"/>
    <lineage>
        <taxon>Bacteria</taxon>
        <taxon>Bacillati</taxon>
        <taxon>Actinomycetota</taxon>
        <taxon>Thermoleophilia</taxon>
        <taxon>Solirubrobacterales</taxon>
        <taxon>Solirubrobacteraceae</taxon>
        <taxon>environmental samples</taxon>
    </lineage>
</organism>
<feature type="non-terminal residue" evidence="2">
    <location>
        <position position="93"/>
    </location>
</feature>
<proteinExistence type="predicted"/>
<feature type="compositionally biased region" description="Basic residues" evidence="1">
    <location>
        <begin position="1"/>
        <end position="26"/>
    </location>
</feature>
<dbReference type="EMBL" id="CADCVS010000570">
    <property type="protein sequence ID" value="CAA9537178.1"/>
    <property type="molecule type" value="Genomic_DNA"/>
</dbReference>
<evidence type="ECO:0000313" key="2">
    <source>
        <dbReference type="EMBL" id="CAA9537178.1"/>
    </source>
</evidence>